<accession>A0A4R7VR98</accession>
<feature type="compositionally biased region" description="Pro residues" evidence="1">
    <location>
        <begin position="113"/>
        <end position="123"/>
    </location>
</feature>
<evidence type="ECO:0000313" key="2">
    <source>
        <dbReference type="EMBL" id="TDV52182.1"/>
    </source>
</evidence>
<feature type="region of interest" description="Disordered" evidence="1">
    <location>
        <begin position="79"/>
        <end position="133"/>
    </location>
</feature>
<evidence type="ECO:0000256" key="1">
    <source>
        <dbReference type="SAM" id="MobiDB-lite"/>
    </source>
</evidence>
<evidence type="ECO:0000313" key="3">
    <source>
        <dbReference type="Proteomes" id="UP000294927"/>
    </source>
</evidence>
<protein>
    <submittedName>
        <fullName evidence="2">Uncharacterized protein</fullName>
    </submittedName>
</protein>
<organism evidence="2 3">
    <name type="scientific">Actinophytocola oryzae</name>
    <dbReference type="NCBI Taxonomy" id="502181"/>
    <lineage>
        <taxon>Bacteria</taxon>
        <taxon>Bacillati</taxon>
        <taxon>Actinomycetota</taxon>
        <taxon>Actinomycetes</taxon>
        <taxon>Pseudonocardiales</taxon>
        <taxon>Pseudonocardiaceae</taxon>
    </lineage>
</organism>
<dbReference type="Proteomes" id="UP000294927">
    <property type="component" value="Unassembled WGS sequence"/>
</dbReference>
<comment type="caution">
    <text evidence="2">The sequence shown here is derived from an EMBL/GenBank/DDBJ whole genome shotgun (WGS) entry which is preliminary data.</text>
</comment>
<sequence length="133" mass="14110">MADPIEAHYTPDGDDWAVTVKGRGQTLTGRAPGLIAARDRADQLVEQLAPEETGRRTVVHLLNGDAVDFTTAYLTARLSRTEEPPVEPEAADEKQPPAPATTADGPARAARPTPTPRPRPTPAPEEEPASSGN</sequence>
<dbReference type="EMBL" id="SOCP01000005">
    <property type="protein sequence ID" value="TDV52182.1"/>
    <property type="molecule type" value="Genomic_DNA"/>
</dbReference>
<keyword evidence="3" id="KW-1185">Reference proteome</keyword>
<dbReference type="RefSeq" id="WP_133903577.1">
    <property type="nucleotide sequence ID" value="NZ_SOCP01000005.1"/>
</dbReference>
<feature type="compositionally biased region" description="Acidic residues" evidence="1">
    <location>
        <begin position="124"/>
        <end position="133"/>
    </location>
</feature>
<gene>
    <name evidence="2" type="ORF">CLV71_105313</name>
</gene>
<proteinExistence type="predicted"/>
<dbReference type="OrthoDB" id="5189274at2"/>
<dbReference type="AlphaFoldDB" id="A0A4R7VR98"/>
<name>A0A4R7VR98_9PSEU</name>
<feature type="compositionally biased region" description="Low complexity" evidence="1">
    <location>
        <begin position="100"/>
        <end position="112"/>
    </location>
</feature>
<reference evidence="2 3" key="1">
    <citation type="submission" date="2019-03" db="EMBL/GenBank/DDBJ databases">
        <title>Genomic Encyclopedia of Archaeal and Bacterial Type Strains, Phase II (KMG-II): from individual species to whole genera.</title>
        <authorList>
            <person name="Goeker M."/>
        </authorList>
    </citation>
    <scope>NUCLEOTIDE SEQUENCE [LARGE SCALE GENOMIC DNA]</scope>
    <source>
        <strain evidence="2 3">DSM 45499</strain>
    </source>
</reference>